<reference evidence="1 2" key="1">
    <citation type="submission" date="2015-03" db="EMBL/GenBank/DDBJ databases">
        <authorList>
            <consortium name="Pathogen Informatics"/>
        </authorList>
    </citation>
    <scope>NUCLEOTIDE SEQUENCE [LARGE SCALE GENOMIC DNA]</scope>
    <source>
        <strain evidence="1 2">Bir 187</strain>
    </source>
</reference>
<organism evidence="1 2">
    <name type="scientific">Mycobacterium tuberculosis</name>
    <dbReference type="NCBI Taxonomy" id="1773"/>
    <lineage>
        <taxon>Bacteria</taxon>
        <taxon>Bacillati</taxon>
        <taxon>Actinomycetota</taxon>
        <taxon>Actinomycetes</taxon>
        <taxon>Mycobacteriales</taxon>
        <taxon>Mycobacteriaceae</taxon>
        <taxon>Mycobacterium</taxon>
        <taxon>Mycobacterium tuberculosis complex</taxon>
    </lineage>
</organism>
<evidence type="ECO:0000313" key="1">
    <source>
        <dbReference type="EMBL" id="CKR36502.1"/>
    </source>
</evidence>
<evidence type="ECO:0000313" key="2">
    <source>
        <dbReference type="Proteomes" id="UP000049023"/>
    </source>
</evidence>
<name>A0A654ZWH2_MYCTX</name>
<sequence>MIGEMRAQPLEHAVLPVRGEAFDGPDQVVDQDGVERLAGKKAVVYPVADEQAVLRAHGATQRGAGLVRQAAGGRDRRPALGRQSLYPLKRFHTGTGIQDSAPGSFAVHAFDVAEQG</sequence>
<dbReference type="Proteomes" id="UP000049023">
    <property type="component" value="Unassembled WGS sequence"/>
</dbReference>
<dbReference type="AlphaFoldDB" id="A0A654ZWH2"/>
<proteinExistence type="predicted"/>
<protein>
    <submittedName>
        <fullName evidence="1">Uncharacterized protein</fullName>
    </submittedName>
</protein>
<accession>A0A654ZWH2</accession>
<gene>
    <name evidence="1" type="ORF">ERS027661_01125</name>
</gene>
<dbReference type="EMBL" id="CNFU01000173">
    <property type="protein sequence ID" value="CKR36502.1"/>
    <property type="molecule type" value="Genomic_DNA"/>
</dbReference>